<dbReference type="EMBL" id="JAUEPR010000022">
    <property type="protein sequence ID" value="KAK0475909.1"/>
    <property type="molecule type" value="Genomic_DNA"/>
</dbReference>
<dbReference type="PANTHER" id="PTHR47064:SF2">
    <property type="entry name" value="SMP-30_GLUCONOLACTONASE_LRE-LIKE REGION DOMAIN-CONTAINING PROTEIN-RELATED"/>
    <property type="match status" value="1"/>
</dbReference>
<protein>
    <recommendedName>
        <fullName evidence="3">SMP-30/Gluconolactonase/LRE-like region domain-containing protein</fullName>
    </recommendedName>
</protein>
<dbReference type="InterPro" id="IPR011042">
    <property type="entry name" value="6-blade_b-propeller_TolB-like"/>
</dbReference>
<name>A0AA39P2E1_9AGAR</name>
<evidence type="ECO:0000313" key="1">
    <source>
        <dbReference type="EMBL" id="KAK0475909.1"/>
    </source>
</evidence>
<sequence>MNRRVFAYVDSGIPDGIQVDTDGNVYSGCGDGVQVSIVWKSREILLRNDFSQYGLCGQGETYYSRRDQGFPRQDCGERRSPRWSLILLSRATILWLKLLQGACDLYFYALLDFYVSTFWKFRRDKLYPTLCRVNLDAYHFSTTWKIVQMLKYRVECRFVFGSFIEQIGR</sequence>
<keyword evidence="2" id="KW-1185">Reference proteome</keyword>
<dbReference type="AlphaFoldDB" id="A0AA39P2E1"/>
<dbReference type="Gene3D" id="2.120.10.30">
    <property type="entry name" value="TolB, C-terminal domain"/>
    <property type="match status" value="1"/>
</dbReference>
<proteinExistence type="predicted"/>
<dbReference type="InterPro" id="IPR052988">
    <property type="entry name" value="Oryzine_lactonohydrolase"/>
</dbReference>
<organism evidence="1 2">
    <name type="scientific">Armillaria novae-zelandiae</name>
    <dbReference type="NCBI Taxonomy" id="153914"/>
    <lineage>
        <taxon>Eukaryota</taxon>
        <taxon>Fungi</taxon>
        <taxon>Dikarya</taxon>
        <taxon>Basidiomycota</taxon>
        <taxon>Agaricomycotina</taxon>
        <taxon>Agaricomycetes</taxon>
        <taxon>Agaricomycetidae</taxon>
        <taxon>Agaricales</taxon>
        <taxon>Marasmiineae</taxon>
        <taxon>Physalacriaceae</taxon>
        <taxon>Armillaria</taxon>
    </lineage>
</organism>
<dbReference type="Proteomes" id="UP001175227">
    <property type="component" value="Unassembled WGS sequence"/>
</dbReference>
<accession>A0AA39P2E1</accession>
<gene>
    <name evidence="1" type="ORF">IW261DRAFT_1493547</name>
</gene>
<comment type="caution">
    <text evidence="1">The sequence shown here is derived from an EMBL/GenBank/DDBJ whole genome shotgun (WGS) entry which is preliminary data.</text>
</comment>
<evidence type="ECO:0000313" key="2">
    <source>
        <dbReference type="Proteomes" id="UP001175227"/>
    </source>
</evidence>
<evidence type="ECO:0008006" key="3">
    <source>
        <dbReference type="Google" id="ProtNLM"/>
    </source>
</evidence>
<dbReference type="PANTHER" id="PTHR47064">
    <property type="entry name" value="PUTATIVE (AFU_ORTHOLOGUE AFUA_1G08990)-RELATED"/>
    <property type="match status" value="1"/>
</dbReference>
<reference evidence="1" key="1">
    <citation type="submission" date="2023-06" db="EMBL/GenBank/DDBJ databases">
        <authorList>
            <consortium name="Lawrence Berkeley National Laboratory"/>
            <person name="Ahrendt S."/>
            <person name="Sahu N."/>
            <person name="Indic B."/>
            <person name="Wong-Bajracharya J."/>
            <person name="Merenyi Z."/>
            <person name="Ke H.-M."/>
            <person name="Monk M."/>
            <person name="Kocsube S."/>
            <person name="Drula E."/>
            <person name="Lipzen A."/>
            <person name="Balint B."/>
            <person name="Henrissat B."/>
            <person name="Andreopoulos B."/>
            <person name="Martin F.M."/>
            <person name="Harder C.B."/>
            <person name="Rigling D."/>
            <person name="Ford K.L."/>
            <person name="Foster G.D."/>
            <person name="Pangilinan J."/>
            <person name="Papanicolaou A."/>
            <person name="Barry K."/>
            <person name="LaButti K."/>
            <person name="Viragh M."/>
            <person name="Koriabine M."/>
            <person name="Yan M."/>
            <person name="Riley R."/>
            <person name="Champramary S."/>
            <person name="Plett K.L."/>
            <person name="Tsai I.J."/>
            <person name="Slot J."/>
            <person name="Sipos G."/>
            <person name="Plett J."/>
            <person name="Nagy L.G."/>
            <person name="Grigoriev I.V."/>
        </authorList>
    </citation>
    <scope>NUCLEOTIDE SEQUENCE</scope>
    <source>
        <strain evidence="1">ICMP 16352</strain>
    </source>
</reference>